<dbReference type="Gene3D" id="3.40.1350.10">
    <property type="match status" value="1"/>
</dbReference>
<dbReference type="AlphaFoldDB" id="A0A5W2TCP9"/>
<reference evidence="1" key="1">
    <citation type="submission" date="2018-06" db="EMBL/GenBank/DDBJ databases">
        <authorList>
            <person name="Ashton P.M."/>
            <person name="Dallman T."/>
            <person name="Nair S."/>
            <person name="De Pinna E."/>
            <person name="Peters T."/>
            <person name="Grant K."/>
        </authorList>
    </citation>
    <scope>NUCLEOTIDE SEQUENCE [LARGE SCALE GENOMIC DNA]</scope>
    <source>
        <strain evidence="1">529841</strain>
    </source>
</reference>
<gene>
    <name evidence="1" type="ORF">DPS86_19715</name>
</gene>
<protein>
    <submittedName>
        <fullName evidence="1">Uncharacterized protein</fullName>
    </submittedName>
</protein>
<accession>A0A5W2TCP9</accession>
<sequence>MNENSHDKNATEDEYAEFWKHFNARHDDPLVKDIKKTYRWFVDVMGEEKWSERRDNVLRYFRSLTERLYSSQSDVSFHEKDSRMAFYDDWIAWYLYLAESLADRPTVDEPAQSSRIWPFFATIGEFSEELKRTKGIENKLKDLLIKPENQPDSVLFELVVAACYIKNGWEVEFIPESGAGKTPDLLVTKGNDKLYVECKRLAKVTQYSENERTEWVKRWQQALPYIISYPYPVFFNVKFKCEINSTNPDIFLNVVRYLYASRDLMQSGVASCENDEISVVANLINMDRINEHFAKWIVKYPSPQLNSLLDDNYDPHGSYTMACQAKLCTYSDDEYSTINVFADEIKKPFCAKWECIADESITKKAKDVKGLLVKAVRQAPDNGKTVIHIGYETLHGPHVEVLRDEKITNMLANFDCEGKDIEIVYCHSFQPRLFSDNNWDFAETVRYYLRGISNKYLLKRMMLLEREGIVESNDTHWEQDLREMNNK</sequence>
<dbReference type="GO" id="GO:0003676">
    <property type="term" value="F:nucleic acid binding"/>
    <property type="evidence" value="ECO:0007669"/>
    <property type="project" value="InterPro"/>
</dbReference>
<name>A0A5W2TCP9_SALET</name>
<proteinExistence type="predicted"/>
<organism evidence="1">
    <name type="scientific">Salmonella enterica subsp. enterica serovar Bredeney</name>
    <dbReference type="NCBI Taxonomy" id="134047"/>
    <lineage>
        <taxon>Bacteria</taxon>
        <taxon>Pseudomonadati</taxon>
        <taxon>Pseudomonadota</taxon>
        <taxon>Gammaproteobacteria</taxon>
        <taxon>Enterobacterales</taxon>
        <taxon>Enterobacteriaceae</taxon>
        <taxon>Salmonella</taxon>
    </lineage>
</organism>
<dbReference type="EMBL" id="AAHIPB010000020">
    <property type="protein sequence ID" value="EBW5243151.1"/>
    <property type="molecule type" value="Genomic_DNA"/>
</dbReference>
<dbReference type="InterPro" id="IPR011856">
    <property type="entry name" value="tRNA_endonuc-like_dom_sf"/>
</dbReference>
<comment type="caution">
    <text evidence="1">The sequence shown here is derived from an EMBL/GenBank/DDBJ whole genome shotgun (WGS) entry which is preliminary data.</text>
</comment>
<dbReference type="Proteomes" id="UP000839893">
    <property type="component" value="Unassembled WGS sequence"/>
</dbReference>
<evidence type="ECO:0000313" key="1">
    <source>
        <dbReference type="EMBL" id="EBW5243151.1"/>
    </source>
</evidence>